<keyword evidence="3" id="KW-1185">Reference proteome</keyword>
<evidence type="ECO:0000256" key="1">
    <source>
        <dbReference type="SAM" id="MobiDB-lite"/>
    </source>
</evidence>
<sequence>SLKDAKSERDKAIRNARYHEKAAEETKSQCESGIQEITSKAKQDFQKLKIDVKRSLAEKDAKVRLDIIVRILYV</sequence>
<reference evidence="2" key="1">
    <citation type="submission" date="2021-06" db="EMBL/GenBank/DDBJ databases">
        <authorList>
            <person name="Hodson N. C."/>
            <person name="Mongue J. A."/>
            <person name="Jaron S. K."/>
        </authorList>
    </citation>
    <scope>NUCLEOTIDE SEQUENCE</scope>
</reference>
<feature type="region of interest" description="Disordered" evidence="1">
    <location>
        <begin position="1"/>
        <end position="31"/>
    </location>
</feature>
<dbReference type="AlphaFoldDB" id="A0A8J2KEJ2"/>
<evidence type="ECO:0000313" key="3">
    <source>
        <dbReference type="Proteomes" id="UP000708208"/>
    </source>
</evidence>
<feature type="compositionally biased region" description="Basic and acidic residues" evidence="1">
    <location>
        <begin position="1"/>
        <end position="28"/>
    </location>
</feature>
<evidence type="ECO:0000313" key="2">
    <source>
        <dbReference type="EMBL" id="CAG7787102.1"/>
    </source>
</evidence>
<comment type="caution">
    <text evidence="2">The sequence shown here is derived from an EMBL/GenBank/DDBJ whole genome shotgun (WGS) entry which is preliminary data.</text>
</comment>
<feature type="non-terminal residue" evidence="2">
    <location>
        <position position="1"/>
    </location>
</feature>
<name>A0A8J2KEJ2_9HEXA</name>
<accession>A0A8J2KEJ2</accession>
<dbReference type="Proteomes" id="UP000708208">
    <property type="component" value="Unassembled WGS sequence"/>
</dbReference>
<gene>
    <name evidence="2" type="ORF">AFUS01_LOCUS25621</name>
</gene>
<protein>
    <submittedName>
        <fullName evidence="2">Uncharacterized protein</fullName>
    </submittedName>
</protein>
<dbReference type="EMBL" id="CAJVCH010331635">
    <property type="protein sequence ID" value="CAG7787102.1"/>
    <property type="molecule type" value="Genomic_DNA"/>
</dbReference>
<organism evidence="2 3">
    <name type="scientific">Allacma fusca</name>
    <dbReference type="NCBI Taxonomy" id="39272"/>
    <lineage>
        <taxon>Eukaryota</taxon>
        <taxon>Metazoa</taxon>
        <taxon>Ecdysozoa</taxon>
        <taxon>Arthropoda</taxon>
        <taxon>Hexapoda</taxon>
        <taxon>Collembola</taxon>
        <taxon>Symphypleona</taxon>
        <taxon>Sminthuridae</taxon>
        <taxon>Allacma</taxon>
    </lineage>
</organism>
<proteinExistence type="predicted"/>